<dbReference type="Proteomes" id="UP001652542">
    <property type="component" value="Unassembled WGS sequence"/>
</dbReference>
<evidence type="ECO:0000313" key="2">
    <source>
        <dbReference type="Proteomes" id="UP001652542"/>
    </source>
</evidence>
<name>A0ABT2ZEB8_9RHOB</name>
<evidence type="ECO:0008006" key="3">
    <source>
        <dbReference type="Google" id="ProtNLM"/>
    </source>
</evidence>
<dbReference type="EMBL" id="JAOWKY010000003">
    <property type="protein sequence ID" value="MCV2869490.1"/>
    <property type="molecule type" value="Genomic_DNA"/>
</dbReference>
<comment type="caution">
    <text evidence="1">The sequence shown here is derived from an EMBL/GenBank/DDBJ whole genome shotgun (WGS) entry which is preliminary data.</text>
</comment>
<dbReference type="RefSeq" id="WP_263735145.1">
    <property type="nucleotide sequence ID" value="NZ_JAOWKY010000003.1"/>
</dbReference>
<dbReference type="InterPro" id="IPR027417">
    <property type="entry name" value="P-loop_NTPase"/>
</dbReference>
<dbReference type="SUPFAM" id="SSF52540">
    <property type="entry name" value="P-loop containing nucleoside triphosphate hydrolases"/>
    <property type="match status" value="1"/>
</dbReference>
<proteinExistence type="predicted"/>
<organism evidence="1 2">
    <name type="scientific">Albidovulum marisflavi</name>
    <dbReference type="NCBI Taxonomy" id="2984159"/>
    <lineage>
        <taxon>Bacteria</taxon>
        <taxon>Pseudomonadati</taxon>
        <taxon>Pseudomonadota</taxon>
        <taxon>Alphaproteobacteria</taxon>
        <taxon>Rhodobacterales</taxon>
        <taxon>Paracoccaceae</taxon>
        <taxon>Albidovulum</taxon>
    </lineage>
</organism>
<gene>
    <name evidence="1" type="ORF">OEW28_12720</name>
</gene>
<accession>A0ABT2ZEB8</accession>
<protein>
    <recommendedName>
        <fullName evidence="3">Sulfotransferase family protein</fullName>
    </recommendedName>
</protein>
<keyword evidence="2" id="KW-1185">Reference proteome</keyword>
<evidence type="ECO:0000313" key="1">
    <source>
        <dbReference type="EMBL" id="MCV2869490.1"/>
    </source>
</evidence>
<sequence length="259" mass="29862">MIFSPYVHLRVRQTLGEFRRLGKPKVQVIGERCSGTNFTEALIMQNLPVRDGREFGWKHGFPSFLAVPDDVVFVAVYREVFGWLLSMYEKPWHAEPDLCDLPFSDFIRAEWRSVVDKKFLLATDDPLNCQILQQDRHPLTGKPPINLLELRRWKMQALQGLSERGIKVVHWTHDRIVADPGGVVTDVARLHGLPEPEQVTVPKGRFGWPWNRFADTPERKVKTISDADRAFILENLDLDLERQVGFSYPDSTSRDAKTE</sequence>
<reference evidence="1 2" key="1">
    <citation type="submission" date="2022-10" db="EMBL/GenBank/DDBJ databases">
        <title>Defluviimonas sp. nov., isolated from ocean surface water.</title>
        <authorList>
            <person name="He W."/>
            <person name="Wang L."/>
            <person name="Zhang D.-F."/>
        </authorList>
    </citation>
    <scope>NUCLEOTIDE SEQUENCE [LARGE SCALE GENOMIC DNA]</scope>
    <source>
        <strain evidence="1 2">WL0002</strain>
    </source>
</reference>